<comment type="caution">
    <text evidence="11">The sequence shown here is derived from an EMBL/GenBank/DDBJ whole genome shotgun (WGS) entry which is preliminary data.</text>
</comment>
<feature type="binding site" evidence="10">
    <location>
        <position position="113"/>
    </location>
    <ligand>
        <name>S-adenosyl-L-methionine</name>
        <dbReference type="ChEBI" id="CHEBI:59789"/>
    </ligand>
</feature>
<feature type="binding site" evidence="10">
    <location>
        <begin position="218"/>
        <end position="219"/>
    </location>
    <ligand>
        <name>S-adenosyl-L-methionine</name>
        <dbReference type="ChEBI" id="CHEBI:59789"/>
    </ligand>
</feature>
<dbReference type="AlphaFoldDB" id="A0A099P8C1"/>
<dbReference type="PANTHER" id="PTHR13600:SF21">
    <property type="entry name" value="LEUCINE CARBOXYL METHYLTRANSFERASE 1"/>
    <property type="match status" value="1"/>
</dbReference>
<dbReference type="HOGENOM" id="CLU_031312_1_1_1"/>
<accession>A0A099P8C1</accession>
<dbReference type="EMBL" id="JQFK01000003">
    <property type="protein sequence ID" value="KGK40291.1"/>
    <property type="molecule type" value="Genomic_DNA"/>
</dbReference>
<dbReference type="VEuPathDB" id="FungiDB:C5L36_0C09250"/>
<gene>
    <name evidence="11" type="ORF">JL09_g588</name>
</gene>
<evidence type="ECO:0000256" key="9">
    <source>
        <dbReference type="ARBA" id="ARBA00032526"/>
    </source>
</evidence>
<dbReference type="InterPro" id="IPR016651">
    <property type="entry name" value="LCMT1"/>
</dbReference>
<dbReference type="GO" id="GO:0018423">
    <property type="term" value="F:protein C-terminal leucine carboxyl O-methyltransferase activity"/>
    <property type="evidence" value="ECO:0007669"/>
    <property type="project" value="UniProtKB-EC"/>
</dbReference>
<dbReference type="EC" id="2.1.1.233" evidence="3"/>
<evidence type="ECO:0000256" key="4">
    <source>
        <dbReference type="ARBA" id="ARBA00017497"/>
    </source>
</evidence>
<sequence>MPVGADADELIRQTDYDALSSRLSCYLKGYNPEDGLLLHLIPLIIHYQILSIESQYKGFAIARKLKSQFFSIFPVSNTNVQSLIDVQQTEIKNRLDKFKPLKSPVINRGTYLRTRTITDNILKFIESHDKNTPLQIVSLGAGNDTRCFPLVERFPNLHYFEIDVESTTRLKKLAILSSPTLSSKVGATPLAEYPTTSSQVLAFDPTLNTERYHLLPLDLRTLKPNIAIKDIPILDGIDTNVSTLIISECCICYLSKEDSNNLLSFWYKNLNNGEFLIYEPLGGNQNSNTNYGQVMIQNLICRGIEMPTLLEYGTVDSQTKRLKKLIPNGDVKCRDMKTVYDEIDFSEKSRLNQLEMLDELEELNLINSHYCLIDVKWEAGSGGE</sequence>
<name>A0A099P8C1_PICKU</name>
<dbReference type="GO" id="GO:0032259">
    <property type="term" value="P:methylation"/>
    <property type="evidence" value="ECO:0007669"/>
    <property type="project" value="UniProtKB-KW"/>
</dbReference>
<proteinExistence type="inferred from homology"/>
<organism evidence="11 12">
    <name type="scientific">Pichia kudriavzevii</name>
    <name type="common">Yeast</name>
    <name type="synonym">Issatchenkia orientalis</name>
    <dbReference type="NCBI Taxonomy" id="4909"/>
    <lineage>
        <taxon>Eukaryota</taxon>
        <taxon>Fungi</taxon>
        <taxon>Dikarya</taxon>
        <taxon>Ascomycota</taxon>
        <taxon>Saccharomycotina</taxon>
        <taxon>Pichiomycetes</taxon>
        <taxon>Pichiales</taxon>
        <taxon>Pichiaceae</taxon>
        <taxon>Pichia</taxon>
    </lineage>
</organism>
<feature type="binding site" evidence="10">
    <location>
        <position position="248"/>
    </location>
    <ligand>
        <name>S-adenosyl-L-methionine</name>
        <dbReference type="ChEBI" id="CHEBI:59789"/>
    </ligand>
</feature>
<evidence type="ECO:0000313" key="11">
    <source>
        <dbReference type="EMBL" id="KGK40291.1"/>
    </source>
</evidence>
<evidence type="ECO:0000313" key="12">
    <source>
        <dbReference type="Proteomes" id="UP000029867"/>
    </source>
</evidence>
<keyword evidence="6" id="KW-0808">Transferase</keyword>
<dbReference type="Proteomes" id="UP000029867">
    <property type="component" value="Unassembled WGS sequence"/>
</dbReference>
<evidence type="ECO:0000256" key="8">
    <source>
        <dbReference type="ARBA" id="ARBA00029681"/>
    </source>
</evidence>
<keyword evidence="7 10" id="KW-0949">S-adenosyl-L-methionine</keyword>
<dbReference type="SUPFAM" id="SSF53335">
    <property type="entry name" value="S-adenosyl-L-methionine-dependent methyltransferases"/>
    <property type="match status" value="1"/>
</dbReference>
<feature type="binding site" evidence="10">
    <location>
        <position position="140"/>
    </location>
    <ligand>
        <name>S-adenosyl-L-methionine</name>
        <dbReference type="ChEBI" id="CHEBI:59789"/>
    </ligand>
</feature>
<evidence type="ECO:0000256" key="5">
    <source>
        <dbReference type="ARBA" id="ARBA00022603"/>
    </source>
</evidence>
<evidence type="ECO:0000256" key="7">
    <source>
        <dbReference type="ARBA" id="ARBA00022691"/>
    </source>
</evidence>
<reference evidence="12" key="1">
    <citation type="journal article" date="2014" name="Microb. Cell Fact.">
        <title>Exploiting Issatchenkia orientalis SD108 for succinic acid production.</title>
        <authorList>
            <person name="Xiao H."/>
            <person name="Shao Z."/>
            <person name="Jiang Y."/>
            <person name="Dole S."/>
            <person name="Zhao H."/>
        </authorList>
    </citation>
    <scope>NUCLEOTIDE SEQUENCE [LARGE SCALE GENOMIC DNA]</scope>
    <source>
        <strain evidence="12">SD108</strain>
    </source>
</reference>
<dbReference type="eggNOG" id="KOG2918">
    <property type="taxonomic scope" value="Eukaryota"/>
</dbReference>
<protein>
    <recommendedName>
        <fullName evidence="4">Leucine carboxyl methyltransferase 1</fullName>
        <ecNumber evidence="3">2.1.1.233</ecNumber>
    </recommendedName>
    <alternativeName>
        <fullName evidence="8">Protein phosphatase methyltransferase 1</fullName>
    </alternativeName>
    <alternativeName>
        <fullName evidence="9">[Phosphatase 2A protein]-leucine-carboxy methyltransferase 1</fullName>
    </alternativeName>
</protein>
<comment type="similarity">
    <text evidence="2">Belongs to the methyltransferase superfamily. LCMT family.</text>
</comment>
<evidence type="ECO:0000256" key="3">
    <source>
        <dbReference type="ARBA" id="ARBA00012834"/>
    </source>
</evidence>
<dbReference type="PANTHER" id="PTHR13600">
    <property type="entry name" value="LEUCINE CARBOXYL METHYLTRANSFERASE"/>
    <property type="match status" value="1"/>
</dbReference>
<dbReference type="Gene3D" id="3.40.50.150">
    <property type="entry name" value="Vaccinia Virus protein VP39"/>
    <property type="match status" value="1"/>
</dbReference>
<keyword evidence="5" id="KW-0489">Methyltransferase</keyword>
<dbReference type="InterPro" id="IPR007213">
    <property type="entry name" value="Ppm1/Ppm2/Tcmp"/>
</dbReference>
<dbReference type="InterPro" id="IPR029063">
    <property type="entry name" value="SAM-dependent_MTases_sf"/>
</dbReference>
<evidence type="ECO:0000256" key="2">
    <source>
        <dbReference type="ARBA" id="ARBA00010703"/>
    </source>
</evidence>
<evidence type="ECO:0000256" key="6">
    <source>
        <dbReference type="ARBA" id="ARBA00022679"/>
    </source>
</evidence>
<evidence type="ECO:0000256" key="10">
    <source>
        <dbReference type="PIRSR" id="PIRSR016305-1"/>
    </source>
</evidence>
<evidence type="ECO:0000256" key="1">
    <source>
        <dbReference type="ARBA" id="ARBA00000724"/>
    </source>
</evidence>
<dbReference type="Pfam" id="PF04072">
    <property type="entry name" value="LCM"/>
    <property type="match status" value="1"/>
</dbReference>
<comment type="catalytic activity">
    <reaction evidence="1">
        <text>[phosphatase 2A protein]-C-terminal L-leucine + S-adenosyl-L-methionine = [phosphatase 2A protein]-C-terminal L-leucine methyl ester + S-adenosyl-L-homocysteine</text>
        <dbReference type="Rhea" id="RHEA:48544"/>
        <dbReference type="Rhea" id="RHEA-COMP:12134"/>
        <dbReference type="Rhea" id="RHEA-COMP:12135"/>
        <dbReference type="ChEBI" id="CHEBI:57856"/>
        <dbReference type="ChEBI" id="CHEBI:59789"/>
        <dbReference type="ChEBI" id="CHEBI:90516"/>
        <dbReference type="ChEBI" id="CHEBI:90517"/>
        <dbReference type="EC" id="2.1.1.233"/>
    </reaction>
</comment>